<dbReference type="Gene3D" id="2.180.10.10">
    <property type="entry name" value="RHS repeat-associated core"/>
    <property type="match status" value="1"/>
</dbReference>
<dbReference type="InterPro" id="IPR013783">
    <property type="entry name" value="Ig-like_fold"/>
</dbReference>
<gene>
    <name evidence="2" type="ORF">J3U87_30295</name>
</gene>
<protein>
    <recommendedName>
        <fullName evidence="4">YD repeat-containing protein</fullName>
    </recommendedName>
</protein>
<proteinExistence type="predicted"/>
<dbReference type="RefSeq" id="WP_237379525.1">
    <property type="nucleotide sequence ID" value="NZ_CP071793.1"/>
</dbReference>
<reference evidence="2" key="1">
    <citation type="submission" date="2021-03" db="EMBL/GenBank/DDBJ databases">
        <title>Acanthopleuribacteraceae sp. M133.</title>
        <authorList>
            <person name="Wang G."/>
        </authorList>
    </citation>
    <scope>NUCLEOTIDE SEQUENCE</scope>
    <source>
        <strain evidence="2">M133</strain>
    </source>
</reference>
<feature type="chain" id="PRO_5035326985" description="YD repeat-containing protein" evidence="1">
    <location>
        <begin position="28"/>
        <end position="1479"/>
    </location>
</feature>
<name>A0A8A4TL14_SULCO</name>
<accession>A0A8A4TL14</accession>
<keyword evidence="1" id="KW-0732">Signal</keyword>
<evidence type="ECO:0008006" key="4">
    <source>
        <dbReference type="Google" id="ProtNLM"/>
    </source>
</evidence>
<dbReference type="Gene3D" id="2.60.40.10">
    <property type="entry name" value="Immunoglobulins"/>
    <property type="match status" value="2"/>
</dbReference>
<evidence type="ECO:0000313" key="3">
    <source>
        <dbReference type="Proteomes" id="UP000663929"/>
    </source>
</evidence>
<keyword evidence="3" id="KW-1185">Reference proteome</keyword>
<dbReference type="EMBL" id="CP071793">
    <property type="protein sequence ID" value="QTD49894.1"/>
    <property type="molecule type" value="Genomic_DNA"/>
</dbReference>
<sequence length="1479" mass="165350">MSPLFPRKWRLRILLCCLALVAHALHAQDESLDDRFSTDYEPFTSDSEKLGLKTEAPFVNINEFTGKVSINLPGLDLGDFGLAPRYNGPNRWPMEPEGDFNYDFGARGDYERSPLGIGWHLGYGFMVARQINTVARVWENVGYVDNGGNFSAFTRDQVFMEPVTDSGELPTRGVHYISNDLSRITRSPSGALPFQGGAFYLFSANGRKIKFMPTAYDPNAHILSQTNYLEYFYFYPVEITQPNGRRLTISYTQDLMDNERPLIDYVQDSHGRRLYFRYTTILGKPYLESLVLTDGRSPDEPKVDKREIRRFEYLTLRAPGDSQSHVYLGAVVSPLGHRFEVQYQSAKTHPDQSFLMVDGLTTPEGGEIGLTYMNFETTHIRAIRDKGCVNKYDCHDPDLRVYTEDWVRVRTLSHSGGSYLFSYRQGTIESPWHWRTKDVSVLDVSVTLTSGFTDKPYRRTTTYFGHPRTEPAYKDGQAHGDAYVMGRPIHKIVSYGEGGDMETAEQRWEYSAKLSPHPHYYYGGNADSGRLFEPYLMKHSRLEDGQWVDTHFEYERVDADPSAGSFLNPIRQFVQARGFAPQRIHTTDYDHRFTKLDRFENAVDDVYFIGLPKLEEVRFESSLIGKVSRTFHPLWPLPTRVTKHSGAGSESPDVVTAIEYYEGGTYLGLEKSRSIPGTLSKIEQVAYRWGMPSIIRYPIGPDRTRSINLDGTIATETQNGVTKSFEYDSDGRLVKTVLPGGMLPDEVRYSEPGAPPFEESFRRNPDNGSLSGFKREIAFGSDRGDDDRTGSGDLDYVSRTRENYDAWGRLASKELRVNHLQDGIVEETLYNAYGLPRLKKNLVDGSQTSIVYDVLGRPVLEKTTEGSVELSVARYRYGWDGAGQRRLEVIQKNRDTDTESYIRVTLSDMAERMVRAEANGQGTNFQYDGDLVTIRPDHPDPDFEGHLRRQRVDSLGRMIWEEQPEINGRINYTYNEFGKVDEVEGPAGHYRSTYDALARLTKQQVKRDGLWETLFTNVYDWDTGILKTKSANGVIETVEESDQLNRPTLVSLTIPDLKPGPEVVYPLANTRVPPGLLQADWEPVPGAVDYEFAFETQGTSAKRFSVQVGNSHTDVPVGVVTTDMEHSLFVRAIDENGEPTNWTRVDFSGGENGPCIAADVGNLDFGTVIVNQNENRSIVFTNTGNQPGTAVLTTINNTFKILDDSGAPVTSLSFSLNPGFSKTVTLRMRGSTPGLYASSLRVDAECASDIDLIGQIIPEPSDIRITPTTYDFGEIDADQVAFGFIDVENIGSRLWTVTLRTLTESGSFDFYIDQTWTSVGDIHVGAGRSKRVQVRFNPSEGRDYHCTIRGDSGGGHAIGYLIGKAVEDIPQFDITPSLADFGEVPDGQIRQYLITVTNQGAQTVTGVVNASGSDFSVHAVNGVPGSNAISIPAGGSAQVTVYWQKPSWGQSGQTFSGVFEAVTNFGRKAITLRAKAASK</sequence>
<dbReference type="Proteomes" id="UP000663929">
    <property type="component" value="Chromosome"/>
</dbReference>
<evidence type="ECO:0000313" key="2">
    <source>
        <dbReference type="EMBL" id="QTD49894.1"/>
    </source>
</evidence>
<feature type="signal peptide" evidence="1">
    <location>
        <begin position="1"/>
        <end position="27"/>
    </location>
</feature>
<evidence type="ECO:0000256" key="1">
    <source>
        <dbReference type="SAM" id="SignalP"/>
    </source>
</evidence>
<dbReference type="KEGG" id="scor:J3U87_30295"/>
<organism evidence="2 3">
    <name type="scientific">Sulfidibacter corallicola</name>
    <dbReference type="NCBI Taxonomy" id="2818388"/>
    <lineage>
        <taxon>Bacteria</taxon>
        <taxon>Pseudomonadati</taxon>
        <taxon>Acidobacteriota</taxon>
        <taxon>Holophagae</taxon>
        <taxon>Acanthopleuribacterales</taxon>
        <taxon>Acanthopleuribacteraceae</taxon>
        <taxon>Sulfidibacter</taxon>
    </lineage>
</organism>